<dbReference type="Proteomes" id="UP000308802">
    <property type="component" value="Unassembled WGS sequence"/>
</dbReference>
<comment type="caution">
    <text evidence="3">The sequence shown here is derived from an EMBL/GenBank/DDBJ whole genome shotgun (WGS) entry which is preliminary data.</text>
</comment>
<dbReference type="GO" id="GO:0003677">
    <property type="term" value="F:DNA binding"/>
    <property type="evidence" value="ECO:0007669"/>
    <property type="project" value="InterPro"/>
</dbReference>
<proteinExistence type="predicted"/>
<keyword evidence="1" id="KW-0233">DNA recombination</keyword>
<evidence type="ECO:0000256" key="2">
    <source>
        <dbReference type="SAM" id="MobiDB-lite"/>
    </source>
</evidence>
<dbReference type="EMBL" id="QZAO01000022">
    <property type="protein sequence ID" value="THW79108.1"/>
    <property type="molecule type" value="Genomic_DNA"/>
</dbReference>
<dbReference type="Gene3D" id="1.10.443.10">
    <property type="entry name" value="Intergrase catalytic core"/>
    <property type="match status" value="1"/>
</dbReference>
<evidence type="ECO:0000256" key="1">
    <source>
        <dbReference type="ARBA" id="ARBA00023172"/>
    </source>
</evidence>
<evidence type="ECO:0000313" key="4">
    <source>
        <dbReference type="Proteomes" id="UP000308802"/>
    </source>
</evidence>
<feature type="region of interest" description="Disordered" evidence="2">
    <location>
        <begin position="310"/>
        <end position="340"/>
    </location>
</feature>
<feature type="compositionally biased region" description="Basic and acidic residues" evidence="2">
    <location>
        <begin position="325"/>
        <end position="337"/>
    </location>
</feature>
<sequence length="506" mass="55622">MPNVVWSVEMRNVLKIALFVHREPLTITLSVEGCTDLKNFHARDKVLHTGRRDDASFNPVIIPNSATDSCYNVMDPVKLALITALRTGATVATTIDELMEQTLARSDRTVQWARPERPVLWRGLVVERPALVTQLNNTLKAAARAIGVTVKVTAHDLRRGAAQDTARLATPTGIESAAAVLYHKPGSIASGVTQRYVGTIGPTNWEKRTELEDDQDFSLLTNGKRQMFALKLAPEKCKNEFEDMTVSTESSDPYNSQGMLVSIRKQFCILTGSVKLGVIDVIEEAYPDFKVNEGHEARVKSIFHDLREKASSGETVSSGETMDYDEAHKANNPERSRRQLPTKLYCRDDPSQNTVVTLESSDTGCYNVMDPATLAIVMALRIGATAATSIEDLVEATIARPDRTMQWAFPERPVPCCIENGQDRHLVLDEPAYATQFNNTLKAAAARTGVTVKITPHDMKRRTAQEAAALNKATGIDSAAQVLGHRPTTTTTGFTQKYAGDIRAVD</sequence>
<dbReference type="SUPFAM" id="SSF56349">
    <property type="entry name" value="DNA breaking-rejoining enzymes"/>
    <property type="match status" value="2"/>
</dbReference>
<dbReference type="GO" id="GO:0006310">
    <property type="term" value="P:DNA recombination"/>
    <property type="evidence" value="ECO:0007669"/>
    <property type="project" value="UniProtKB-KW"/>
</dbReference>
<accession>A0A4S9AHL8</accession>
<name>A0A4S9AHL8_AURPU</name>
<dbReference type="AlphaFoldDB" id="A0A4S9AHL8"/>
<protein>
    <submittedName>
        <fullName evidence="3">Uncharacterized protein</fullName>
    </submittedName>
</protein>
<organism evidence="3 4">
    <name type="scientific">Aureobasidium pullulans</name>
    <name type="common">Black yeast</name>
    <name type="synonym">Pullularia pullulans</name>
    <dbReference type="NCBI Taxonomy" id="5580"/>
    <lineage>
        <taxon>Eukaryota</taxon>
        <taxon>Fungi</taxon>
        <taxon>Dikarya</taxon>
        <taxon>Ascomycota</taxon>
        <taxon>Pezizomycotina</taxon>
        <taxon>Dothideomycetes</taxon>
        <taxon>Dothideomycetidae</taxon>
        <taxon>Dothideales</taxon>
        <taxon>Saccotheciaceae</taxon>
        <taxon>Aureobasidium</taxon>
    </lineage>
</organism>
<dbReference type="InterPro" id="IPR013762">
    <property type="entry name" value="Integrase-like_cat_sf"/>
</dbReference>
<dbReference type="GO" id="GO:0015074">
    <property type="term" value="P:DNA integration"/>
    <property type="evidence" value="ECO:0007669"/>
    <property type="project" value="InterPro"/>
</dbReference>
<gene>
    <name evidence="3" type="ORF">D6D19_01463</name>
</gene>
<reference evidence="3 4" key="1">
    <citation type="submission" date="2018-10" db="EMBL/GenBank/DDBJ databases">
        <title>Fifty Aureobasidium pullulans genomes reveal a recombining polyextremotolerant generalist.</title>
        <authorList>
            <person name="Gostincar C."/>
            <person name="Turk M."/>
            <person name="Zajc J."/>
            <person name="Gunde-Cimerman N."/>
        </authorList>
    </citation>
    <scope>NUCLEOTIDE SEQUENCE [LARGE SCALE GENOMIC DNA]</scope>
    <source>
        <strain evidence="3 4">EXF-10659</strain>
    </source>
</reference>
<evidence type="ECO:0000313" key="3">
    <source>
        <dbReference type="EMBL" id="THW79108.1"/>
    </source>
</evidence>
<dbReference type="InterPro" id="IPR011010">
    <property type="entry name" value="DNA_brk_join_enz"/>
</dbReference>